<evidence type="ECO:0000256" key="7">
    <source>
        <dbReference type="SAM" id="Phobius"/>
    </source>
</evidence>
<feature type="domain" description="Mechanosensitive ion channel MscS C-terminal" evidence="9">
    <location>
        <begin position="185"/>
        <end position="267"/>
    </location>
</feature>
<dbReference type="Gene3D" id="1.10.287.1260">
    <property type="match status" value="1"/>
</dbReference>
<dbReference type="EMBL" id="CP034015">
    <property type="protein sequence ID" value="AZG73634.1"/>
    <property type="molecule type" value="Genomic_DNA"/>
</dbReference>
<keyword evidence="4 7" id="KW-0812">Transmembrane</keyword>
<dbReference type="AlphaFoldDB" id="A0A3G8LW63"/>
<feature type="domain" description="Mechanosensitive ion channel MscS" evidence="8">
    <location>
        <begin position="109"/>
        <end position="175"/>
    </location>
</feature>
<evidence type="ECO:0000256" key="2">
    <source>
        <dbReference type="ARBA" id="ARBA00008017"/>
    </source>
</evidence>
<dbReference type="Proteomes" id="UP000278035">
    <property type="component" value="Chromosome"/>
</dbReference>
<evidence type="ECO:0000259" key="8">
    <source>
        <dbReference type="Pfam" id="PF00924"/>
    </source>
</evidence>
<dbReference type="Gene3D" id="2.30.30.60">
    <property type="match status" value="1"/>
</dbReference>
<comment type="similarity">
    <text evidence="2">Belongs to the MscS (TC 1.A.23) family.</text>
</comment>
<dbReference type="SUPFAM" id="SSF82861">
    <property type="entry name" value="Mechanosensitive channel protein MscS (YggB), transmembrane region"/>
    <property type="match status" value="1"/>
</dbReference>
<dbReference type="RefSeq" id="WP_124731175.1">
    <property type="nucleotide sequence ID" value="NZ_CBCSKC010000024.1"/>
</dbReference>
<dbReference type="KEGG" id="slj:EGC82_13190"/>
<dbReference type="Pfam" id="PF21082">
    <property type="entry name" value="MS_channel_3rd"/>
    <property type="match status" value="1"/>
</dbReference>
<dbReference type="InterPro" id="IPR023408">
    <property type="entry name" value="MscS_beta-dom_sf"/>
</dbReference>
<protein>
    <submittedName>
        <fullName evidence="10">Mechanosensitive ion channel protein</fullName>
    </submittedName>
</protein>
<feature type="transmembrane region" description="Helical" evidence="7">
    <location>
        <begin position="91"/>
        <end position="111"/>
    </location>
</feature>
<evidence type="ECO:0000256" key="5">
    <source>
        <dbReference type="ARBA" id="ARBA00022989"/>
    </source>
</evidence>
<keyword evidence="6 7" id="KW-0472">Membrane</keyword>
<comment type="subcellular location">
    <subcellularLocation>
        <location evidence="1">Cell membrane</location>
        <topology evidence="1">Multi-pass membrane protein</topology>
    </subcellularLocation>
</comment>
<dbReference type="InterPro" id="IPR006685">
    <property type="entry name" value="MscS_channel_2nd"/>
</dbReference>
<dbReference type="SUPFAM" id="SSF50182">
    <property type="entry name" value="Sm-like ribonucleoproteins"/>
    <property type="match status" value="1"/>
</dbReference>
<dbReference type="Pfam" id="PF00924">
    <property type="entry name" value="MS_channel_2nd"/>
    <property type="match status" value="1"/>
</dbReference>
<evidence type="ECO:0000256" key="6">
    <source>
        <dbReference type="ARBA" id="ARBA00023136"/>
    </source>
</evidence>
<feature type="transmembrane region" description="Helical" evidence="7">
    <location>
        <begin position="61"/>
        <end position="79"/>
    </location>
</feature>
<dbReference type="InterPro" id="IPR052702">
    <property type="entry name" value="MscS-like_channel"/>
</dbReference>
<evidence type="ECO:0000259" key="9">
    <source>
        <dbReference type="Pfam" id="PF21082"/>
    </source>
</evidence>
<dbReference type="InterPro" id="IPR049278">
    <property type="entry name" value="MS_channel_C"/>
</dbReference>
<dbReference type="SUPFAM" id="SSF82689">
    <property type="entry name" value="Mechanosensitive channel protein MscS (YggB), C-terminal domain"/>
    <property type="match status" value="1"/>
</dbReference>
<dbReference type="InterPro" id="IPR011066">
    <property type="entry name" value="MscS_channel_C_sf"/>
</dbReference>
<evidence type="ECO:0000313" key="11">
    <source>
        <dbReference type="Proteomes" id="UP000278035"/>
    </source>
</evidence>
<evidence type="ECO:0000256" key="4">
    <source>
        <dbReference type="ARBA" id="ARBA00022692"/>
    </source>
</evidence>
<dbReference type="GO" id="GO:0008381">
    <property type="term" value="F:mechanosensitive monoatomic ion channel activity"/>
    <property type="evidence" value="ECO:0007669"/>
    <property type="project" value="UniProtKB-ARBA"/>
</dbReference>
<dbReference type="InterPro" id="IPR011014">
    <property type="entry name" value="MscS_channel_TM-2"/>
</dbReference>
<keyword evidence="5 7" id="KW-1133">Transmembrane helix</keyword>
<proteinExistence type="inferred from homology"/>
<evidence type="ECO:0000256" key="1">
    <source>
        <dbReference type="ARBA" id="ARBA00004651"/>
    </source>
</evidence>
<accession>A0A3G8LW63</accession>
<dbReference type="PANTHER" id="PTHR30347">
    <property type="entry name" value="POTASSIUM CHANNEL RELATED"/>
    <property type="match status" value="1"/>
</dbReference>
<sequence length="289" mass="33005">MDFNQMLTAMSFVVFTYDDSPITLLQLLQVPLYIFLAWFIITRAGRLIVSALKRRNVGADAIHLFTRMYFIISIAVLVFTSMEILNIPLTAFAFVSGAIAIGVGFGAQNIINNFISGWILMWERPIRIGDFLEVGEARGVVECINTRSTLIRRNDGVHMLVPNSQLLENTVTNWTLIDKNARTFIRVGVAYGSDVIKVRDLIYQVIGERDDILPQPKPLVLFEDFGDNALIFDLIFWVSAVSETDIRRRRSEIRFRMYELFNEHNVVIAYPQRDLHVDGNLTITQSPKN</sequence>
<organism evidence="10 11">
    <name type="scientific">Shewanella livingstonensis</name>
    <dbReference type="NCBI Taxonomy" id="150120"/>
    <lineage>
        <taxon>Bacteria</taxon>
        <taxon>Pseudomonadati</taxon>
        <taxon>Pseudomonadota</taxon>
        <taxon>Gammaproteobacteria</taxon>
        <taxon>Alteromonadales</taxon>
        <taxon>Shewanellaceae</taxon>
        <taxon>Shewanella</taxon>
    </lineage>
</organism>
<dbReference type="OrthoDB" id="9799209at2"/>
<feature type="transmembrane region" description="Helical" evidence="7">
    <location>
        <begin position="20"/>
        <end position="41"/>
    </location>
</feature>
<evidence type="ECO:0000256" key="3">
    <source>
        <dbReference type="ARBA" id="ARBA00022475"/>
    </source>
</evidence>
<dbReference type="GO" id="GO:0005886">
    <property type="term" value="C:plasma membrane"/>
    <property type="evidence" value="ECO:0007669"/>
    <property type="project" value="UniProtKB-SubCell"/>
</dbReference>
<evidence type="ECO:0000313" key="10">
    <source>
        <dbReference type="EMBL" id="AZG73634.1"/>
    </source>
</evidence>
<keyword evidence="3" id="KW-1003">Cell membrane</keyword>
<name>A0A3G8LW63_9GAMM</name>
<dbReference type="InterPro" id="IPR010920">
    <property type="entry name" value="LSM_dom_sf"/>
</dbReference>
<dbReference type="PANTHER" id="PTHR30347:SF1">
    <property type="entry name" value="MECHANOSENSITIVE CHANNEL MSCK"/>
    <property type="match status" value="1"/>
</dbReference>
<dbReference type="Gene3D" id="3.30.70.100">
    <property type="match status" value="1"/>
</dbReference>
<gene>
    <name evidence="10" type="ORF">EGC82_13190</name>
</gene>
<reference evidence="11" key="1">
    <citation type="submission" date="2018-11" db="EMBL/GenBank/DDBJ databases">
        <title>Shewanella sp. M2.</title>
        <authorList>
            <person name="Hwang Y.J."/>
            <person name="Hwang C.Y."/>
        </authorList>
    </citation>
    <scope>NUCLEOTIDE SEQUENCE [LARGE SCALE GENOMIC DNA]</scope>
    <source>
        <strain evidence="11">LMG 19866</strain>
    </source>
</reference>
<keyword evidence="11" id="KW-1185">Reference proteome</keyword>